<dbReference type="Gene3D" id="1.10.287.180">
    <property type="entry name" value="Transcription elongation factor, GreA/GreB, N-terminal domain"/>
    <property type="match status" value="1"/>
</dbReference>
<proteinExistence type="inferred from homology"/>
<accession>A0A644X620</accession>
<dbReference type="InterPro" id="IPR036953">
    <property type="entry name" value="GreA/GreB_C_sf"/>
</dbReference>
<evidence type="ECO:0000259" key="8">
    <source>
        <dbReference type="Pfam" id="PF01272"/>
    </source>
</evidence>
<evidence type="ECO:0000256" key="1">
    <source>
        <dbReference type="ARBA" id="ARBA00008213"/>
    </source>
</evidence>
<dbReference type="FunFam" id="1.10.287.180:FF:000001">
    <property type="entry name" value="Transcription elongation factor GreA"/>
    <property type="match status" value="1"/>
</dbReference>
<evidence type="ECO:0000256" key="7">
    <source>
        <dbReference type="ARBA" id="ARBA00030776"/>
    </source>
</evidence>
<dbReference type="SUPFAM" id="SSF46557">
    <property type="entry name" value="GreA transcript cleavage protein, N-terminal domain"/>
    <property type="match status" value="1"/>
</dbReference>
<dbReference type="GO" id="GO:0006354">
    <property type="term" value="P:DNA-templated transcription elongation"/>
    <property type="evidence" value="ECO:0007669"/>
    <property type="project" value="TreeGrafter"/>
</dbReference>
<gene>
    <name evidence="10" type="primary">greA_22</name>
    <name evidence="10" type="ORF">SDC9_57601</name>
</gene>
<comment type="caution">
    <text evidence="10">The sequence shown here is derived from an EMBL/GenBank/DDBJ whole genome shotgun (WGS) entry which is preliminary data.</text>
</comment>
<feature type="domain" description="Transcription elongation factor GreA/GreB C-terminal" evidence="8">
    <location>
        <begin position="85"/>
        <end position="157"/>
    </location>
</feature>
<evidence type="ECO:0000256" key="5">
    <source>
        <dbReference type="ARBA" id="ARBA00023163"/>
    </source>
</evidence>
<feature type="domain" description="Transcription elongation factor GreA/GreB N-terminal" evidence="9">
    <location>
        <begin position="8"/>
        <end position="77"/>
    </location>
</feature>
<dbReference type="Pfam" id="PF01272">
    <property type="entry name" value="GreA_GreB"/>
    <property type="match status" value="1"/>
</dbReference>
<dbReference type="GO" id="GO:0003677">
    <property type="term" value="F:DNA binding"/>
    <property type="evidence" value="ECO:0007669"/>
    <property type="project" value="UniProtKB-KW"/>
</dbReference>
<dbReference type="NCBIfam" id="NF001263">
    <property type="entry name" value="PRK00226.1-4"/>
    <property type="match status" value="1"/>
</dbReference>
<dbReference type="PANTHER" id="PTHR30437">
    <property type="entry name" value="TRANSCRIPTION ELONGATION FACTOR GREA"/>
    <property type="match status" value="1"/>
</dbReference>
<dbReference type="SUPFAM" id="SSF54534">
    <property type="entry name" value="FKBP-like"/>
    <property type="match status" value="1"/>
</dbReference>
<comment type="similarity">
    <text evidence="1">Belongs to the GreA/GreB family.</text>
</comment>
<dbReference type="InterPro" id="IPR023459">
    <property type="entry name" value="Tscrpt_elong_fac_GreA/B_fam"/>
</dbReference>
<organism evidence="10">
    <name type="scientific">bioreactor metagenome</name>
    <dbReference type="NCBI Taxonomy" id="1076179"/>
    <lineage>
        <taxon>unclassified sequences</taxon>
        <taxon>metagenomes</taxon>
        <taxon>ecological metagenomes</taxon>
    </lineage>
</organism>
<evidence type="ECO:0000256" key="3">
    <source>
        <dbReference type="ARBA" id="ARBA00023015"/>
    </source>
</evidence>
<dbReference type="GO" id="GO:0032784">
    <property type="term" value="P:regulation of DNA-templated transcription elongation"/>
    <property type="evidence" value="ECO:0007669"/>
    <property type="project" value="InterPro"/>
</dbReference>
<dbReference type="Gene3D" id="3.10.50.30">
    <property type="entry name" value="Transcription elongation factor, GreA/GreB, C-terminal domain"/>
    <property type="match status" value="1"/>
</dbReference>
<dbReference type="AlphaFoldDB" id="A0A644X620"/>
<keyword evidence="4" id="KW-0238">DNA-binding</keyword>
<dbReference type="InterPro" id="IPR018151">
    <property type="entry name" value="TF_GreA/GreB_CS"/>
</dbReference>
<dbReference type="EMBL" id="VSSQ01001807">
    <property type="protein sequence ID" value="MPM11261.1"/>
    <property type="molecule type" value="Genomic_DNA"/>
</dbReference>
<protein>
    <recommendedName>
        <fullName evidence="2">Transcription elongation factor GreA</fullName>
    </recommendedName>
    <alternativeName>
        <fullName evidence="7">Transcript cleavage factor GreA</fullName>
    </alternativeName>
</protein>
<keyword evidence="3" id="KW-0805">Transcription regulation</keyword>
<comment type="function">
    <text evidence="6">Necessary for efficient RNA polymerase transcription elongation past template-encoded arresting sites. The arresting sites in DNA have the property of trapping a certain fraction of elongating RNA polymerases that pass through, resulting in locked ternary complexes. Cleavage of the nascent transcript by cleavage factors such as GreA or GreB allows the resumption of elongation from the new 3'terminus. GreA releases sequences of 2 to 3 nucleotides.</text>
</comment>
<dbReference type="PROSITE" id="PS00830">
    <property type="entry name" value="GREAB_2"/>
    <property type="match status" value="1"/>
</dbReference>
<name>A0A644X620_9ZZZZ</name>
<dbReference type="InterPro" id="IPR036805">
    <property type="entry name" value="Tscrpt_elong_fac_GreA/B_N_sf"/>
</dbReference>
<dbReference type="Pfam" id="PF03449">
    <property type="entry name" value="GreA_GreB_N"/>
    <property type="match status" value="1"/>
</dbReference>
<dbReference type="InterPro" id="IPR006359">
    <property type="entry name" value="Tscrpt_elong_fac_GreA"/>
</dbReference>
<dbReference type="GO" id="GO:0003746">
    <property type="term" value="F:translation elongation factor activity"/>
    <property type="evidence" value="ECO:0007669"/>
    <property type="project" value="UniProtKB-KW"/>
</dbReference>
<dbReference type="GO" id="GO:0070063">
    <property type="term" value="F:RNA polymerase binding"/>
    <property type="evidence" value="ECO:0007669"/>
    <property type="project" value="InterPro"/>
</dbReference>
<dbReference type="PIRSF" id="PIRSF006092">
    <property type="entry name" value="GreA_GreB"/>
    <property type="match status" value="1"/>
</dbReference>
<dbReference type="NCBIfam" id="TIGR01462">
    <property type="entry name" value="greA"/>
    <property type="match status" value="1"/>
</dbReference>
<dbReference type="PANTHER" id="PTHR30437:SF4">
    <property type="entry name" value="TRANSCRIPTION ELONGATION FACTOR GREA"/>
    <property type="match status" value="1"/>
</dbReference>
<keyword evidence="10" id="KW-0251">Elongation factor</keyword>
<evidence type="ECO:0000256" key="2">
    <source>
        <dbReference type="ARBA" id="ARBA00013729"/>
    </source>
</evidence>
<keyword evidence="10" id="KW-0648">Protein biosynthesis</keyword>
<keyword evidence="5" id="KW-0804">Transcription</keyword>
<evidence type="ECO:0000313" key="10">
    <source>
        <dbReference type="EMBL" id="MPM11261.1"/>
    </source>
</evidence>
<dbReference type="InterPro" id="IPR001437">
    <property type="entry name" value="Tscrpt_elong_fac_GreA/B_C"/>
</dbReference>
<evidence type="ECO:0000256" key="6">
    <source>
        <dbReference type="ARBA" id="ARBA00024916"/>
    </source>
</evidence>
<dbReference type="HAMAP" id="MF_00105">
    <property type="entry name" value="GreA_GreB"/>
    <property type="match status" value="1"/>
</dbReference>
<reference evidence="10" key="1">
    <citation type="submission" date="2019-08" db="EMBL/GenBank/DDBJ databases">
        <authorList>
            <person name="Kucharzyk K."/>
            <person name="Murdoch R.W."/>
            <person name="Higgins S."/>
            <person name="Loffler F."/>
        </authorList>
    </citation>
    <scope>NUCLEOTIDE SEQUENCE</scope>
</reference>
<evidence type="ECO:0000259" key="9">
    <source>
        <dbReference type="Pfam" id="PF03449"/>
    </source>
</evidence>
<dbReference type="InterPro" id="IPR028624">
    <property type="entry name" value="Tscrpt_elong_fac_GreA/B"/>
</dbReference>
<sequence>MAATNEFVMTKKEYDALQKRQEYLVTERRQEVANNLKQARGFGDLSENAEYDDAKNEQAILEAEIAQNEAKLTGARVVDESEIDENKVHIGSVIVVFDKEFNEECTYTLVGAADNDPLSNKISRESPIGSALLGHEVGDTISVETPGGTVVLEIRSIAFDPDAHQ</sequence>
<evidence type="ECO:0000256" key="4">
    <source>
        <dbReference type="ARBA" id="ARBA00023125"/>
    </source>
</evidence>
<dbReference type="InterPro" id="IPR022691">
    <property type="entry name" value="Tscrpt_elong_fac_GreA/B_N"/>
</dbReference>